<dbReference type="PROSITE" id="PS50076">
    <property type="entry name" value="DNAJ_2"/>
    <property type="match status" value="1"/>
</dbReference>
<dbReference type="AlphaFoldDB" id="A0A6C0L070"/>
<accession>A0A6C0L070</accession>
<dbReference type="SMART" id="SM00271">
    <property type="entry name" value="DnaJ"/>
    <property type="match status" value="1"/>
</dbReference>
<evidence type="ECO:0000256" key="1">
    <source>
        <dbReference type="SAM" id="Coils"/>
    </source>
</evidence>
<dbReference type="SUPFAM" id="SSF46565">
    <property type="entry name" value="Chaperone J-domain"/>
    <property type="match status" value="1"/>
</dbReference>
<dbReference type="InterPro" id="IPR001623">
    <property type="entry name" value="DnaJ_domain"/>
</dbReference>
<dbReference type="CDD" id="cd06257">
    <property type="entry name" value="DnaJ"/>
    <property type="match status" value="1"/>
</dbReference>
<name>A0A6C0L070_9ZZZZ</name>
<dbReference type="Pfam" id="PF00226">
    <property type="entry name" value="DnaJ"/>
    <property type="match status" value="1"/>
</dbReference>
<proteinExistence type="predicted"/>
<sequence length="354" mass="41784">MLDNYFFYDDIYIMGNTESQPNSLSLNEEFIKKQQEIIESQQRQINSFTQLNNQEEQTIKPEEKPSTKINPFKILSISRDYNEETLKKAYLKAAMVTHPDRGGNDIDFKKVVISYKVLLKKLEQSKNNNHHNDLKDHSQKYMSEQNKDQSINQDLSKNFNSSAFNKLFDQNRLETVHDNGYSEWISENKVEDKDIENIFGGKYNEKNFTQHFNKVKQQQQKKLGKQLIKYDEPQVDISYKGKDSIMTLGQGNISDFSGESEGGLQFRDYKDAYSNTFLIDEASINHKKRPKSVREAEIERKQTSYTLSEEDQLKISLKEKQKEKEEQERIQRLQSSDQKYFDSYERVHQRMLGR</sequence>
<dbReference type="Gene3D" id="1.10.287.110">
    <property type="entry name" value="DnaJ domain"/>
    <property type="match status" value="1"/>
</dbReference>
<dbReference type="EMBL" id="MN741026">
    <property type="protein sequence ID" value="QHU23209.1"/>
    <property type="molecule type" value="Genomic_DNA"/>
</dbReference>
<protein>
    <recommendedName>
        <fullName evidence="2">J domain-containing protein</fullName>
    </recommendedName>
</protein>
<keyword evidence="1" id="KW-0175">Coiled coil</keyword>
<evidence type="ECO:0000259" key="2">
    <source>
        <dbReference type="PROSITE" id="PS50076"/>
    </source>
</evidence>
<dbReference type="InterPro" id="IPR036869">
    <property type="entry name" value="J_dom_sf"/>
</dbReference>
<reference evidence="3" key="1">
    <citation type="journal article" date="2020" name="Nature">
        <title>Giant virus diversity and host interactions through global metagenomics.</title>
        <authorList>
            <person name="Schulz F."/>
            <person name="Roux S."/>
            <person name="Paez-Espino D."/>
            <person name="Jungbluth S."/>
            <person name="Walsh D.A."/>
            <person name="Denef V.J."/>
            <person name="McMahon K.D."/>
            <person name="Konstantinidis K.T."/>
            <person name="Eloe-Fadrosh E.A."/>
            <person name="Kyrpides N.C."/>
            <person name="Woyke T."/>
        </authorList>
    </citation>
    <scope>NUCLEOTIDE SEQUENCE</scope>
    <source>
        <strain evidence="3">GVMAG-S-ERX555907-94</strain>
    </source>
</reference>
<feature type="coiled-coil region" evidence="1">
    <location>
        <begin position="31"/>
        <end position="58"/>
    </location>
</feature>
<feature type="domain" description="J" evidence="2">
    <location>
        <begin position="70"/>
        <end position="135"/>
    </location>
</feature>
<evidence type="ECO:0000313" key="3">
    <source>
        <dbReference type="EMBL" id="QHU23209.1"/>
    </source>
</evidence>
<organism evidence="3">
    <name type="scientific">viral metagenome</name>
    <dbReference type="NCBI Taxonomy" id="1070528"/>
    <lineage>
        <taxon>unclassified sequences</taxon>
        <taxon>metagenomes</taxon>
        <taxon>organismal metagenomes</taxon>
    </lineage>
</organism>